<evidence type="ECO:0000313" key="2">
    <source>
        <dbReference type="Proteomes" id="UP000242188"/>
    </source>
</evidence>
<dbReference type="Proteomes" id="UP000242188">
    <property type="component" value="Unassembled WGS sequence"/>
</dbReference>
<organism evidence="1 2">
    <name type="scientific">Mizuhopecten yessoensis</name>
    <name type="common">Japanese scallop</name>
    <name type="synonym">Patinopecten yessoensis</name>
    <dbReference type="NCBI Taxonomy" id="6573"/>
    <lineage>
        <taxon>Eukaryota</taxon>
        <taxon>Metazoa</taxon>
        <taxon>Spiralia</taxon>
        <taxon>Lophotrochozoa</taxon>
        <taxon>Mollusca</taxon>
        <taxon>Bivalvia</taxon>
        <taxon>Autobranchia</taxon>
        <taxon>Pteriomorphia</taxon>
        <taxon>Pectinida</taxon>
        <taxon>Pectinoidea</taxon>
        <taxon>Pectinidae</taxon>
        <taxon>Mizuhopecten</taxon>
    </lineage>
</organism>
<protein>
    <submittedName>
        <fullName evidence="1">Toxin CaTX-A</fullName>
    </submittedName>
</protein>
<accession>A0A210Q2R8</accession>
<keyword evidence="2" id="KW-1185">Reference proteome</keyword>
<dbReference type="OrthoDB" id="6092766at2759"/>
<dbReference type="EMBL" id="NEDP02005177">
    <property type="protein sequence ID" value="OWF43048.1"/>
    <property type="molecule type" value="Genomic_DNA"/>
</dbReference>
<proteinExistence type="predicted"/>
<comment type="caution">
    <text evidence="1">The sequence shown here is derived from an EMBL/GenBank/DDBJ whole genome shotgun (WGS) entry which is preliminary data.</text>
</comment>
<evidence type="ECO:0000313" key="1">
    <source>
        <dbReference type="EMBL" id="OWF43048.1"/>
    </source>
</evidence>
<gene>
    <name evidence="1" type="ORF">KP79_PYT01950</name>
</gene>
<dbReference type="AlphaFoldDB" id="A0A210Q2R8"/>
<name>A0A210Q2R8_MIZYE</name>
<sequence>MTEKAAVLEKLKQIGKSVGKENVTDGLAQILVNESVNGGNLQTVLIQIGRIGLGVKDMFDPNYAKKLTGLISVLSAIRELVPIFGPPAREFAKCITSILVSSDRDTPSGNVRGPDGFKGTNTVGMLAKVISDALDAHEDAIIKTNADSTCRVFAFAHNVLIGVNSDSENRPNRSEISDLIHLIDINAGVKALGKLESRILVLMENDLETLSEEALSTHSRRIIQYIDMYCHLAILRDAVMLELYAMLRYSGHSDRLAEGIRTGLEGEHERDRNLVKSLVLPNQTQVRFASFFDPDHWPFTCKFMEDCTNFHAPENLDKVPVAMNTMKWMNWFATHDTKPAVCLRASKSPSERSLNKTKHNFVLLKKADSTCYYISPQGQKDMYVVMRGGDKKWVEVRPGRPGKEGEWNIFNVEDKDAVYMLSTRRWPVHFMSMSDTWFGWIQGRTVSVSDPSAHWVIQYNGSKA</sequence>
<reference evidence="1 2" key="1">
    <citation type="journal article" date="2017" name="Nat. Ecol. Evol.">
        <title>Scallop genome provides insights into evolution of bilaterian karyotype and development.</title>
        <authorList>
            <person name="Wang S."/>
            <person name="Zhang J."/>
            <person name="Jiao W."/>
            <person name="Li J."/>
            <person name="Xun X."/>
            <person name="Sun Y."/>
            <person name="Guo X."/>
            <person name="Huan P."/>
            <person name="Dong B."/>
            <person name="Zhang L."/>
            <person name="Hu X."/>
            <person name="Sun X."/>
            <person name="Wang J."/>
            <person name="Zhao C."/>
            <person name="Wang Y."/>
            <person name="Wang D."/>
            <person name="Huang X."/>
            <person name="Wang R."/>
            <person name="Lv J."/>
            <person name="Li Y."/>
            <person name="Zhang Z."/>
            <person name="Liu B."/>
            <person name="Lu W."/>
            <person name="Hui Y."/>
            <person name="Liang J."/>
            <person name="Zhou Z."/>
            <person name="Hou R."/>
            <person name="Li X."/>
            <person name="Liu Y."/>
            <person name="Li H."/>
            <person name="Ning X."/>
            <person name="Lin Y."/>
            <person name="Zhao L."/>
            <person name="Xing Q."/>
            <person name="Dou J."/>
            <person name="Li Y."/>
            <person name="Mao J."/>
            <person name="Guo H."/>
            <person name="Dou H."/>
            <person name="Li T."/>
            <person name="Mu C."/>
            <person name="Jiang W."/>
            <person name="Fu Q."/>
            <person name="Fu X."/>
            <person name="Miao Y."/>
            <person name="Liu J."/>
            <person name="Yu Q."/>
            <person name="Li R."/>
            <person name="Liao H."/>
            <person name="Li X."/>
            <person name="Kong Y."/>
            <person name="Jiang Z."/>
            <person name="Chourrout D."/>
            <person name="Li R."/>
            <person name="Bao Z."/>
        </authorList>
    </citation>
    <scope>NUCLEOTIDE SEQUENCE [LARGE SCALE GENOMIC DNA]</scope>
    <source>
        <strain evidence="1 2">PY_sf001</strain>
    </source>
</reference>